<dbReference type="EMBL" id="AMWN01000002">
    <property type="protein sequence ID" value="EXJ94789.1"/>
    <property type="molecule type" value="Genomic_DNA"/>
</dbReference>
<gene>
    <name evidence="2" type="ORF">A1O1_03187</name>
</gene>
<dbReference type="STRING" id="1182541.W9ZJS9"/>
<evidence type="ECO:0000313" key="3">
    <source>
        <dbReference type="Proteomes" id="UP000019484"/>
    </source>
</evidence>
<dbReference type="RefSeq" id="XP_007722283.1">
    <property type="nucleotide sequence ID" value="XM_007724093.1"/>
</dbReference>
<keyword evidence="3" id="KW-1185">Reference proteome</keyword>
<dbReference type="GeneID" id="19158082"/>
<dbReference type="HOGENOM" id="CLU_930656_0_0_1"/>
<protein>
    <submittedName>
        <fullName evidence="2">Uncharacterized protein</fullName>
    </submittedName>
</protein>
<proteinExistence type="predicted"/>
<dbReference type="OrthoDB" id="412402at2759"/>
<organism evidence="2 3">
    <name type="scientific">Capronia coronata CBS 617.96</name>
    <dbReference type="NCBI Taxonomy" id="1182541"/>
    <lineage>
        <taxon>Eukaryota</taxon>
        <taxon>Fungi</taxon>
        <taxon>Dikarya</taxon>
        <taxon>Ascomycota</taxon>
        <taxon>Pezizomycotina</taxon>
        <taxon>Eurotiomycetes</taxon>
        <taxon>Chaetothyriomycetidae</taxon>
        <taxon>Chaetothyriales</taxon>
        <taxon>Herpotrichiellaceae</taxon>
        <taxon>Capronia</taxon>
    </lineage>
</organism>
<evidence type="ECO:0000313" key="2">
    <source>
        <dbReference type="EMBL" id="EXJ94789.1"/>
    </source>
</evidence>
<comment type="caution">
    <text evidence="2">The sequence shown here is derived from an EMBL/GenBank/DDBJ whole genome shotgun (WGS) entry which is preliminary data.</text>
</comment>
<dbReference type="AlphaFoldDB" id="W9ZJS9"/>
<name>W9ZJS9_9EURO</name>
<dbReference type="Proteomes" id="UP000019484">
    <property type="component" value="Unassembled WGS sequence"/>
</dbReference>
<dbReference type="PANTHER" id="PTHR36847">
    <property type="entry name" value="AMIDOLIGASE ENZYME"/>
    <property type="match status" value="1"/>
</dbReference>
<evidence type="ECO:0000256" key="1">
    <source>
        <dbReference type="SAM" id="MobiDB-lite"/>
    </source>
</evidence>
<feature type="region of interest" description="Disordered" evidence="1">
    <location>
        <begin position="280"/>
        <end position="299"/>
    </location>
</feature>
<reference evidence="2 3" key="1">
    <citation type="submission" date="2013-03" db="EMBL/GenBank/DDBJ databases">
        <title>The Genome Sequence of Capronia coronata CBS 617.96.</title>
        <authorList>
            <consortium name="The Broad Institute Genomics Platform"/>
            <person name="Cuomo C."/>
            <person name="de Hoog S."/>
            <person name="Gorbushina A."/>
            <person name="Walker B."/>
            <person name="Young S.K."/>
            <person name="Zeng Q."/>
            <person name="Gargeya S."/>
            <person name="Fitzgerald M."/>
            <person name="Haas B."/>
            <person name="Abouelleil A."/>
            <person name="Allen A.W."/>
            <person name="Alvarado L."/>
            <person name="Arachchi H.M."/>
            <person name="Berlin A.M."/>
            <person name="Chapman S.B."/>
            <person name="Gainer-Dewar J."/>
            <person name="Goldberg J."/>
            <person name="Griggs A."/>
            <person name="Gujja S."/>
            <person name="Hansen M."/>
            <person name="Howarth C."/>
            <person name="Imamovic A."/>
            <person name="Ireland A."/>
            <person name="Larimer J."/>
            <person name="McCowan C."/>
            <person name="Murphy C."/>
            <person name="Pearson M."/>
            <person name="Poon T.W."/>
            <person name="Priest M."/>
            <person name="Roberts A."/>
            <person name="Saif S."/>
            <person name="Shea T."/>
            <person name="Sisk P."/>
            <person name="Sykes S."/>
            <person name="Wortman J."/>
            <person name="Nusbaum C."/>
            <person name="Birren B."/>
        </authorList>
    </citation>
    <scope>NUCLEOTIDE SEQUENCE [LARGE SCALE GENOMIC DNA]</scope>
    <source>
        <strain evidence="2 3">CBS 617.96</strain>
    </source>
</reference>
<sequence length="299" mass="34576">MARAPVSNSSNEMLPLPVLQHLAYLLVQFEELITALHPIERRCTTKTTELSKDNTGVGKTAPVMIGSNLMGLQRSPNICQPLTAEDLQRAATKIFSARMTPKRLAQLMCTTYMNWPHDKHAPRRYKIVNFERLICEQDAQTVPLTVEFRQHAGTLDFKEVAHWVHFVLSLVRAAERMALRSTPTSPSSPKSPHTVAKQLEMHLEMPFPKQQRNKYKIRCHKLRDEYARLFDLLDFDRHTRHYWTERFAELNLDHVRTVEMDEYGVERIVVSEKQCPACQSVRGSVRPGDDREMEDADRN</sequence>
<dbReference type="PANTHER" id="PTHR36847:SF1">
    <property type="entry name" value="AMIDOLIGASE ENZYME"/>
    <property type="match status" value="1"/>
</dbReference>
<accession>W9ZJS9</accession>